<reference evidence="1 2" key="1">
    <citation type="journal article" date="2012" name="PLoS ONE">
        <title>The genome characteristics and predicted function of methyl-group oxidation pathway in the obligate aceticlastic methanogens, Methanosaeta spp.</title>
        <authorList>
            <person name="Zhu J."/>
            <person name="Zheng H."/>
            <person name="Ai G."/>
            <person name="Zhang G."/>
            <person name="Liu D."/>
            <person name="Liu X."/>
            <person name="Dong X."/>
        </authorList>
    </citation>
    <scope>NUCLEOTIDE SEQUENCE [LARGE SCALE GENOMIC DNA]</scope>
    <source>
        <strain evidence="1 2">6Ac</strain>
    </source>
</reference>
<dbReference type="Proteomes" id="UP000005877">
    <property type="component" value="Chromosome"/>
</dbReference>
<accession>G7WKI7</accession>
<dbReference type="AlphaFoldDB" id="G7WKI7"/>
<name>G7WKI7_METH6</name>
<proteinExistence type="predicted"/>
<gene>
    <name evidence="1" type="ordered locus">Mhar_1450</name>
</gene>
<protein>
    <submittedName>
        <fullName evidence="1">Uncharacterized protein</fullName>
    </submittedName>
</protein>
<sequence>MYFSVDRPKKYADSAEIRFNNYASIEDNSILDIVYYKFNLYNTAYDAPDDPMTIGQISVSDDGTIGVSILTERAGKFSNDVVKRFMKSLDFKA</sequence>
<dbReference type="EMBL" id="CP003117">
    <property type="protein sequence ID" value="AET64814.1"/>
    <property type="molecule type" value="Genomic_DNA"/>
</dbReference>
<evidence type="ECO:0000313" key="2">
    <source>
        <dbReference type="Proteomes" id="UP000005877"/>
    </source>
</evidence>
<dbReference type="HOGENOM" id="CLU_2392876_0_0_2"/>
<dbReference type="KEGG" id="mhi:Mhar_1450"/>
<evidence type="ECO:0000313" key="1">
    <source>
        <dbReference type="EMBL" id="AET64814.1"/>
    </source>
</evidence>
<organism evidence="1 2">
    <name type="scientific">Methanothrix harundinacea (strain 6Ac)</name>
    <name type="common">Methanosaeta harundinacea</name>
    <dbReference type="NCBI Taxonomy" id="1110509"/>
    <lineage>
        <taxon>Archaea</taxon>
        <taxon>Methanobacteriati</taxon>
        <taxon>Methanobacteriota</taxon>
        <taxon>Stenosarchaea group</taxon>
        <taxon>Methanomicrobia</taxon>
        <taxon>Methanotrichales</taxon>
        <taxon>Methanotrichaceae</taxon>
        <taxon>Methanothrix</taxon>
    </lineage>
</organism>
<keyword evidence="2" id="KW-1185">Reference proteome</keyword>